<organism evidence="2 3">
    <name type="scientific">Catagonus wagneri</name>
    <name type="common">Chacoan peccary</name>
    <dbReference type="NCBI Taxonomy" id="51154"/>
    <lineage>
        <taxon>Eukaryota</taxon>
        <taxon>Metazoa</taxon>
        <taxon>Chordata</taxon>
        <taxon>Craniata</taxon>
        <taxon>Vertebrata</taxon>
        <taxon>Euteleostomi</taxon>
        <taxon>Mammalia</taxon>
        <taxon>Eutheria</taxon>
        <taxon>Laurasiatheria</taxon>
        <taxon>Artiodactyla</taxon>
        <taxon>Suina</taxon>
        <taxon>Tayassuidae</taxon>
        <taxon>Catagonus</taxon>
    </lineage>
</organism>
<sequence>MLAKLIVFFLDLTLALAVFVTLYAVYLIAATSIFISVVVCIFKGKMDKSYDFKKGRVWILDSSDAIGKPFAGNRERNSSAASCPVSIPKGRVFWSKESNSLF</sequence>
<dbReference type="Proteomes" id="UP000694540">
    <property type="component" value="Unplaced"/>
</dbReference>
<evidence type="ECO:0000313" key="2">
    <source>
        <dbReference type="Ensembl" id="ENSCWAP00000018317.1"/>
    </source>
</evidence>
<name>A0A8C3WRM7_9CETA</name>
<evidence type="ECO:0000256" key="1">
    <source>
        <dbReference type="SAM" id="Phobius"/>
    </source>
</evidence>
<reference evidence="2" key="1">
    <citation type="submission" date="2025-08" db="UniProtKB">
        <authorList>
            <consortium name="Ensembl"/>
        </authorList>
    </citation>
    <scope>IDENTIFICATION</scope>
</reference>
<accession>A0A8C3WRM7</accession>
<dbReference type="AlphaFoldDB" id="A0A8C3WRM7"/>
<keyword evidence="1" id="KW-1133">Transmembrane helix</keyword>
<keyword evidence="1" id="KW-0812">Transmembrane</keyword>
<keyword evidence="1" id="KW-0472">Membrane</keyword>
<dbReference type="GeneTree" id="ENSGT00520000060326"/>
<dbReference type="Ensembl" id="ENSCWAT00000019879.1">
    <property type="protein sequence ID" value="ENSCWAP00000018317.1"/>
    <property type="gene ID" value="ENSCWAG00000014115.1"/>
</dbReference>
<keyword evidence="3" id="KW-1185">Reference proteome</keyword>
<protein>
    <submittedName>
        <fullName evidence="2">Uncharacterized protein</fullName>
    </submittedName>
</protein>
<feature type="transmembrane region" description="Helical" evidence="1">
    <location>
        <begin position="12"/>
        <end position="42"/>
    </location>
</feature>
<proteinExistence type="predicted"/>
<reference evidence="2" key="2">
    <citation type="submission" date="2025-09" db="UniProtKB">
        <authorList>
            <consortium name="Ensembl"/>
        </authorList>
    </citation>
    <scope>IDENTIFICATION</scope>
</reference>
<evidence type="ECO:0000313" key="3">
    <source>
        <dbReference type="Proteomes" id="UP000694540"/>
    </source>
</evidence>